<comment type="similarity">
    <text evidence="4">Belongs to the L/F-transferase family.</text>
</comment>
<dbReference type="STRING" id="1036181.SAMN05421756_101600"/>
<dbReference type="Gene3D" id="3.30.70.3550">
    <property type="entry name" value="Leucyl/phenylalanyl-tRNA-protein transferase, N-terminal domain"/>
    <property type="match status" value="1"/>
</dbReference>
<comment type="function">
    <text evidence="4">Functions in the N-end rule pathway of protein degradation where it conjugates Leu, Phe and, less efficiently, Met from aminoacyl-tRNAs to the N-termini of proteins containing an N-terminal arginine or lysine.</text>
</comment>
<dbReference type="GO" id="GO:0030163">
    <property type="term" value="P:protein catabolic process"/>
    <property type="evidence" value="ECO:0007669"/>
    <property type="project" value="UniProtKB-UniRule"/>
</dbReference>
<dbReference type="InterPro" id="IPR016181">
    <property type="entry name" value="Acyl_CoA_acyltransferase"/>
</dbReference>
<dbReference type="GO" id="GO:0005737">
    <property type="term" value="C:cytoplasm"/>
    <property type="evidence" value="ECO:0007669"/>
    <property type="project" value="UniProtKB-SubCell"/>
</dbReference>
<dbReference type="EMBL" id="FOFA01000001">
    <property type="protein sequence ID" value="SEP75768.1"/>
    <property type="molecule type" value="Genomic_DNA"/>
</dbReference>
<dbReference type="EC" id="2.3.2.6" evidence="4"/>
<dbReference type="PANTHER" id="PTHR30098">
    <property type="entry name" value="LEUCYL/PHENYLALANYL-TRNA--PROTEIN TRANSFERASE"/>
    <property type="match status" value="1"/>
</dbReference>
<dbReference type="Proteomes" id="UP000198504">
    <property type="component" value="Unassembled WGS sequence"/>
</dbReference>
<evidence type="ECO:0000313" key="6">
    <source>
        <dbReference type="EMBL" id="SEP75768.1"/>
    </source>
</evidence>
<evidence type="ECO:0000256" key="2">
    <source>
        <dbReference type="ARBA" id="ARBA00022679"/>
    </source>
</evidence>
<dbReference type="NCBIfam" id="TIGR00667">
    <property type="entry name" value="aat"/>
    <property type="match status" value="1"/>
</dbReference>
<keyword evidence="7" id="KW-1185">Reference proteome</keyword>
<dbReference type="SUPFAM" id="SSF55729">
    <property type="entry name" value="Acyl-CoA N-acyltransferases (Nat)"/>
    <property type="match status" value="1"/>
</dbReference>
<comment type="catalytic activity">
    <reaction evidence="4">
        <text>N-terminal L-lysyl-[protein] + L-leucyl-tRNA(Leu) = N-terminal L-leucyl-L-lysyl-[protein] + tRNA(Leu) + H(+)</text>
        <dbReference type="Rhea" id="RHEA:12340"/>
        <dbReference type="Rhea" id="RHEA-COMP:9613"/>
        <dbReference type="Rhea" id="RHEA-COMP:9622"/>
        <dbReference type="Rhea" id="RHEA-COMP:12670"/>
        <dbReference type="Rhea" id="RHEA-COMP:12671"/>
        <dbReference type="ChEBI" id="CHEBI:15378"/>
        <dbReference type="ChEBI" id="CHEBI:65249"/>
        <dbReference type="ChEBI" id="CHEBI:78442"/>
        <dbReference type="ChEBI" id="CHEBI:78494"/>
        <dbReference type="ChEBI" id="CHEBI:133043"/>
        <dbReference type="EC" id="2.3.2.6"/>
    </reaction>
</comment>
<dbReference type="InterPro" id="IPR004616">
    <property type="entry name" value="Leu/Phe-tRNA_Trfase"/>
</dbReference>
<organism evidence="6 7">
    <name type="scientific">Microlunatus flavus</name>
    <dbReference type="NCBI Taxonomy" id="1036181"/>
    <lineage>
        <taxon>Bacteria</taxon>
        <taxon>Bacillati</taxon>
        <taxon>Actinomycetota</taxon>
        <taxon>Actinomycetes</taxon>
        <taxon>Propionibacteriales</taxon>
        <taxon>Propionibacteriaceae</taxon>
        <taxon>Microlunatus</taxon>
    </lineage>
</organism>
<evidence type="ECO:0000256" key="3">
    <source>
        <dbReference type="ARBA" id="ARBA00023315"/>
    </source>
</evidence>
<feature type="region of interest" description="Disordered" evidence="5">
    <location>
        <begin position="1"/>
        <end position="24"/>
    </location>
</feature>
<dbReference type="InterPro" id="IPR042221">
    <property type="entry name" value="Leu/Phe-tRNA_Trfase_N"/>
</dbReference>
<evidence type="ECO:0000256" key="4">
    <source>
        <dbReference type="HAMAP-Rule" id="MF_00688"/>
    </source>
</evidence>
<keyword evidence="2 4" id="KW-0808">Transferase</keyword>
<comment type="catalytic activity">
    <reaction evidence="4">
        <text>N-terminal L-arginyl-[protein] + L-leucyl-tRNA(Leu) = N-terminal L-leucyl-L-arginyl-[protein] + tRNA(Leu) + H(+)</text>
        <dbReference type="Rhea" id="RHEA:50416"/>
        <dbReference type="Rhea" id="RHEA-COMP:9613"/>
        <dbReference type="Rhea" id="RHEA-COMP:9622"/>
        <dbReference type="Rhea" id="RHEA-COMP:12672"/>
        <dbReference type="Rhea" id="RHEA-COMP:12673"/>
        <dbReference type="ChEBI" id="CHEBI:15378"/>
        <dbReference type="ChEBI" id="CHEBI:64719"/>
        <dbReference type="ChEBI" id="CHEBI:78442"/>
        <dbReference type="ChEBI" id="CHEBI:78494"/>
        <dbReference type="ChEBI" id="CHEBI:133044"/>
        <dbReference type="EC" id="2.3.2.6"/>
    </reaction>
</comment>
<accession>A0A1H9AIJ5</accession>
<name>A0A1H9AIJ5_9ACTN</name>
<dbReference type="Gene3D" id="3.40.630.70">
    <property type="entry name" value="Leucyl/phenylalanyl-tRNA-protein transferase, C-terminal domain"/>
    <property type="match status" value="1"/>
</dbReference>
<proteinExistence type="inferred from homology"/>
<comment type="catalytic activity">
    <reaction evidence="4">
        <text>L-phenylalanyl-tRNA(Phe) + an N-terminal L-alpha-aminoacyl-[protein] = an N-terminal L-phenylalanyl-L-alpha-aminoacyl-[protein] + tRNA(Phe)</text>
        <dbReference type="Rhea" id="RHEA:43632"/>
        <dbReference type="Rhea" id="RHEA-COMP:9668"/>
        <dbReference type="Rhea" id="RHEA-COMP:9699"/>
        <dbReference type="Rhea" id="RHEA-COMP:10636"/>
        <dbReference type="Rhea" id="RHEA-COMP:10637"/>
        <dbReference type="ChEBI" id="CHEBI:78442"/>
        <dbReference type="ChEBI" id="CHEBI:78531"/>
        <dbReference type="ChEBI" id="CHEBI:78597"/>
        <dbReference type="ChEBI" id="CHEBI:83561"/>
        <dbReference type="EC" id="2.3.2.6"/>
    </reaction>
</comment>
<dbReference type="HAMAP" id="MF_00688">
    <property type="entry name" value="Leu_Phe_trans"/>
    <property type="match status" value="1"/>
</dbReference>
<keyword evidence="1 4" id="KW-0963">Cytoplasm</keyword>
<dbReference type="InterPro" id="IPR042203">
    <property type="entry name" value="Leu/Phe-tRNA_Trfase_C"/>
</dbReference>
<dbReference type="Pfam" id="PF03588">
    <property type="entry name" value="Leu_Phe_trans"/>
    <property type="match status" value="1"/>
</dbReference>
<gene>
    <name evidence="4" type="primary">aat</name>
    <name evidence="6" type="ORF">SAMN05421756_101600</name>
</gene>
<evidence type="ECO:0000256" key="1">
    <source>
        <dbReference type="ARBA" id="ARBA00022490"/>
    </source>
</evidence>
<dbReference type="GO" id="GO:0008914">
    <property type="term" value="F:leucyl-tRNA--protein transferase activity"/>
    <property type="evidence" value="ECO:0007669"/>
    <property type="project" value="UniProtKB-UniRule"/>
</dbReference>
<protein>
    <recommendedName>
        <fullName evidence="4">Leucyl/phenylalanyl-tRNA--protein transferase</fullName>
        <ecNumber evidence="4">2.3.2.6</ecNumber>
    </recommendedName>
    <alternativeName>
        <fullName evidence="4">L/F-transferase</fullName>
    </alternativeName>
    <alternativeName>
        <fullName evidence="4">Leucyltransferase</fullName>
    </alternativeName>
    <alternativeName>
        <fullName evidence="4">Phenyalanyltransferase</fullName>
    </alternativeName>
</protein>
<comment type="subcellular location">
    <subcellularLocation>
        <location evidence="4">Cytoplasm</location>
    </subcellularLocation>
</comment>
<reference evidence="7" key="1">
    <citation type="submission" date="2016-10" db="EMBL/GenBank/DDBJ databases">
        <authorList>
            <person name="Varghese N."/>
            <person name="Submissions S."/>
        </authorList>
    </citation>
    <scope>NUCLEOTIDE SEQUENCE [LARGE SCALE GENOMIC DNA]</scope>
    <source>
        <strain evidence="7">CGMCC 4.6856</strain>
    </source>
</reference>
<evidence type="ECO:0000256" key="5">
    <source>
        <dbReference type="SAM" id="MobiDB-lite"/>
    </source>
</evidence>
<sequence length="274" mass="29602">MAAEPWLTGADPEPTLTATAGRYEEDWPGARAGAAVTARPRRVVGPFGPPESWPDDDLVAVSHDIDADLTLAGYASGVFPMPLQPGLMGWWSPVDRGVLPLDALRVTRSLRKTARRYEIRVDTAFDEVLARCADPRRPRGWIDEQVVEVYTRLHRQGVVHSVEAWAGEDLVGGLYGVSLGGLFAGESMFHDPERGRDASKAALVALVDLLRPDEPGEPGAPVASRLLDVQWRTDHLASLGVVEVPRPEYLGRLRQALAAPGPTWGSGPVRSAVG</sequence>
<keyword evidence="3 4" id="KW-0012">Acyltransferase</keyword>
<dbReference type="PANTHER" id="PTHR30098:SF2">
    <property type="entry name" value="LEUCYL_PHENYLALANYL-TRNA--PROTEIN TRANSFERASE"/>
    <property type="match status" value="1"/>
</dbReference>
<dbReference type="AlphaFoldDB" id="A0A1H9AIJ5"/>
<evidence type="ECO:0000313" key="7">
    <source>
        <dbReference type="Proteomes" id="UP000198504"/>
    </source>
</evidence>